<sequence>MNDQVIMKNNNNSIKDSSDTQFSYESTYTDNFCGILKGLNISLAVTSYQSRCLFFIRSNGKTINTHFKTFPRPMGLYADLNRLTLGTFAQVLEFKRCDNVLKKIKNGDLDKTTRLSKKILEQDPKLMKELIEERKKELHDIKKADALYLPRASITTGMINIHDIAWGHDGLWVVNSTFSCLSTLSPDYSFIARWKPSFITELLPEDRCHLNGLAMRENKPKYVTTFNMLNKRDSWDMNTHDGTLIDIDTNEFLLKGIITPHSPRYYEGNIYLCESGTGTIWKLNPETGIKDKVIKLQGYPRGMTFYGPLMFVGLSKVRSCHLKNPIPICMEYDTTYSGIWIINLGNNTEIGHIKFDGDVDQIYDI</sequence>
<dbReference type="Proteomes" id="UP000189670">
    <property type="component" value="Unassembled WGS sequence"/>
</dbReference>
<reference evidence="3" key="1">
    <citation type="submission" date="2012-11" db="EMBL/GenBank/DDBJ databases">
        <authorList>
            <person name="Lucero-Rivera Y.E."/>
            <person name="Tovar-Ramirez D."/>
        </authorList>
    </citation>
    <scope>NUCLEOTIDE SEQUENCE [LARGE SCALE GENOMIC DNA]</scope>
    <source>
        <strain evidence="3">Araruama</strain>
    </source>
</reference>
<gene>
    <name evidence="2" type="ORF">OMM_13606</name>
</gene>
<comment type="caution">
    <text evidence="2">The sequence shown here is derived from an EMBL/GenBank/DDBJ whole genome shotgun (WGS) entry which is preliminary data.</text>
</comment>
<dbReference type="EMBL" id="ATBP01002436">
    <property type="protein sequence ID" value="ETR65861.1"/>
    <property type="molecule type" value="Genomic_DNA"/>
</dbReference>
<name>A0A1V1NTG7_9BACT</name>
<dbReference type="AlphaFoldDB" id="A0A1V1NTG7"/>
<feature type="domain" description="Conserved hypothetical protein CHP03032" evidence="1">
    <location>
        <begin position="31"/>
        <end position="111"/>
    </location>
</feature>
<organism evidence="2 3">
    <name type="scientific">Candidatus Magnetoglobus multicellularis str. Araruama</name>
    <dbReference type="NCBI Taxonomy" id="890399"/>
    <lineage>
        <taxon>Bacteria</taxon>
        <taxon>Pseudomonadati</taxon>
        <taxon>Thermodesulfobacteriota</taxon>
        <taxon>Desulfobacteria</taxon>
        <taxon>Desulfobacterales</taxon>
        <taxon>Desulfobacteraceae</taxon>
        <taxon>Candidatus Magnetoglobus</taxon>
    </lineage>
</organism>
<dbReference type="NCBIfam" id="TIGR03032">
    <property type="entry name" value="TIGR03032 family protein"/>
    <property type="match status" value="1"/>
</dbReference>
<dbReference type="Pfam" id="PF16261">
    <property type="entry name" value="DUF4915"/>
    <property type="match status" value="2"/>
</dbReference>
<dbReference type="SUPFAM" id="SSF63829">
    <property type="entry name" value="Calcium-dependent phosphotriesterase"/>
    <property type="match status" value="1"/>
</dbReference>
<protein>
    <submittedName>
        <fullName evidence="2">TPR repeat-containing protein</fullName>
    </submittedName>
</protein>
<evidence type="ECO:0000313" key="3">
    <source>
        <dbReference type="Proteomes" id="UP000189670"/>
    </source>
</evidence>
<proteinExistence type="predicted"/>
<evidence type="ECO:0000259" key="1">
    <source>
        <dbReference type="Pfam" id="PF16261"/>
    </source>
</evidence>
<feature type="non-terminal residue" evidence="2">
    <location>
        <position position="365"/>
    </location>
</feature>
<feature type="domain" description="Conserved hypothetical protein CHP03032" evidence="1">
    <location>
        <begin position="139"/>
        <end position="365"/>
    </location>
</feature>
<dbReference type="InterPro" id="IPR017481">
    <property type="entry name" value="CHP03032"/>
</dbReference>
<accession>A0A1V1NTG7</accession>
<evidence type="ECO:0000313" key="2">
    <source>
        <dbReference type="EMBL" id="ETR65861.1"/>
    </source>
</evidence>